<evidence type="ECO:0000313" key="4">
    <source>
        <dbReference type="EMBL" id="BCI66678.1"/>
    </source>
</evidence>
<dbReference type="AlphaFoldDB" id="A0A6S6PMI0"/>
<dbReference type="EMBL" id="AP023326">
    <property type="protein sequence ID" value="BCI66576.1"/>
    <property type="molecule type" value="Genomic_DNA"/>
</dbReference>
<name>A0A6S6PMI0_ACEAC</name>
<dbReference type="EMBL" id="AP023326">
    <property type="protein sequence ID" value="BCI67620.1"/>
    <property type="molecule type" value="Genomic_DNA"/>
</dbReference>
<dbReference type="EMBL" id="AP023326">
    <property type="protein sequence ID" value="BCI67875.1"/>
    <property type="molecule type" value="Genomic_DNA"/>
</dbReference>
<dbReference type="Proteomes" id="UP000515220">
    <property type="component" value="Chromosome"/>
</dbReference>
<evidence type="ECO:0000313" key="1">
    <source>
        <dbReference type="EMBL" id="BCI65406.1"/>
    </source>
</evidence>
<accession>A0A6S6PMI0</accession>
<proteinExistence type="predicted"/>
<protein>
    <submittedName>
        <fullName evidence="6">Uncharacterized protein</fullName>
    </submittedName>
</protein>
<evidence type="ECO:0000313" key="2">
    <source>
        <dbReference type="EMBL" id="BCI66058.1"/>
    </source>
</evidence>
<organism evidence="6 8">
    <name type="scientific">Acetobacter aceti</name>
    <dbReference type="NCBI Taxonomy" id="435"/>
    <lineage>
        <taxon>Bacteria</taxon>
        <taxon>Pseudomonadati</taxon>
        <taxon>Pseudomonadota</taxon>
        <taxon>Alphaproteobacteria</taxon>
        <taxon>Acetobacterales</taxon>
        <taxon>Acetobacteraceae</taxon>
        <taxon>Acetobacter</taxon>
        <taxon>Acetobacter subgen. Acetobacter</taxon>
    </lineage>
</organism>
<dbReference type="EMBL" id="AP023326">
    <property type="protein sequence ID" value="BCI66058.1"/>
    <property type="molecule type" value="Genomic_DNA"/>
</dbReference>
<dbReference type="EMBL" id="AP023326">
    <property type="protein sequence ID" value="BCI66678.1"/>
    <property type="molecule type" value="Genomic_DNA"/>
</dbReference>
<evidence type="ECO:0000313" key="3">
    <source>
        <dbReference type="EMBL" id="BCI66576.1"/>
    </source>
</evidence>
<dbReference type="EMBL" id="AP023326">
    <property type="protein sequence ID" value="BCI67888.1"/>
    <property type="molecule type" value="Genomic_DNA"/>
</dbReference>
<evidence type="ECO:0000313" key="5">
    <source>
        <dbReference type="EMBL" id="BCI67620.1"/>
    </source>
</evidence>
<reference evidence="6 8" key="1">
    <citation type="submission" date="2020-07" db="EMBL/GenBank/DDBJ databases">
        <title>Complete Genome Sequence of an acetic acid bacterium, Acetobacter aceti JCM20276.</title>
        <authorList>
            <person name="Hirose Y."/>
            <person name="Mihara H."/>
        </authorList>
    </citation>
    <scope>NUCLEOTIDE SEQUENCE [LARGE SCALE GENOMIC DNA]</scope>
    <source>
        <strain evidence="6 8">JCM20276</strain>
    </source>
</reference>
<evidence type="ECO:0000313" key="7">
    <source>
        <dbReference type="EMBL" id="BCI67888.1"/>
    </source>
</evidence>
<evidence type="ECO:0000313" key="8">
    <source>
        <dbReference type="Proteomes" id="UP000515220"/>
    </source>
</evidence>
<sequence>MDQKVLAETVAVIAPISQHSPGVRSRKCHQGIDGFIVRDLPAGEDKAKRTSLIVASGVDFARKAAA</sequence>
<gene>
    <name evidence="1" type="ORF">AAJCM20276_00300</name>
    <name evidence="2" type="ORF">AAJCM20276_06820</name>
    <name evidence="3" type="ORF">AAJCM20276_12000</name>
    <name evidence="4" type="ORF">AAJCM20276_13020</name>
    <name evidence="5" type="ORF">AAJCM20276_22440</name>
    <name evidence="6" type="ORF">AAJCM20276_24990</name>
    <name evidence="7" type="ORF">AAJCM20276_25120</name>
</gene>
<evidence type="ECO:0000313" key="6">
    <source>
        <dbReference type="EMBL" id="BCI67875.1"/>
    </source>
</evidence>
<dbReference type="EMBL" id="AP023326">
    <property type="protein sequence ID" value="BCI65406.1"/>
    <property type="molecule type" value="Genomic_DNA"/>
</dbReference>